<evidence type="ECO:0000256" key="1">
    <source>
        <dbReference type="ARBA" id="ARBA00012493"/>
    </source>
</evidence>
<keyword evidence="3" id="KW-0548">Nucleotidyltransferase</keyword>
<dbReference type="FunFam" id="1.10.340.70:FF:000001">
    <property type="entry name" value="Retrovirus-related Pol polyprotein from transposon gypsy-like Protein"/>
    <property type="match status" value="1"/>
</dbReference>
<dbReference type="InterPro" id="IPR050951">
    <property type="entry name" value="Retrovirus_Pol_polyprotein"/>
</dbReference>
<comment type="caution">
    <text evidence="10">The sequence shown here is derived from an EMBL/GenBank/DDBJ whole genome shotgun (WGS) entry which is preliminary data.</text>
</comment>
<protein>
    <recommendedName>
        <fullName evidence="1">RNA-directed DNA polymerase</fullName>
        <ecNumber evidence="1">2.7.7.49</ecNumber>
    </recommendedName>
</protein>
<dbReference type="Pfam" id="PF17917">
    <property type="entry name" value="RT_RNaseH"/>
    <property type="match status" value="1"/>
</dbReference>
<dbReference type="GO" id="GO:0003964">
    <property type="term" value="F:RNA-directed DNA polymerase activity"/>
    <property type="evidence" value="ECO:0007669"/>
    <property type="project" value="UniProtKB-KW"/>
</dbReference>
<keyword evidence="4" id="KW-0540">Nuclease</keyword>
<organism evidence="10 11">
    <name type="scientific">Ranatra chinensis</name>
    <dbReference type="NCBI Taxonomy" id="642074"/>
    <lineage>
        <taxon>Eukaryota</taxon>
        <taxon>Metazoa</taxon>
        <taxon>Ecdysozoa</taxon>
        <taxon>Arthropoda</taxon>
        <taxon>Hexapoda</taxon>
        <taxon>Insecta</taxon>
        <taxon>Pterygota</taxon>
        <taxon>Neoptera</taxon>
        <taxon>Paraneoptera</taxon>
        <taxon>Hemiptera</taxon>
        <taxon>Heteroptera</taxon>
        <taxon>Panheteroptera</taxon>
        <taxon>Nepomorpha</taxon>
        <taxon>Nepidae</taxon>
        <taxon>Ranatrinae</taxon>
        <taxon>Ranatra</taxon>
    </lineage>
</organism>
<keyword evidence="7" id="KW-0695">RNA-directed DNA polymerase</keyword>
<dbReference type="Pfam" id="PF17921">
    <property type="entry name" value="Integrase_H2C2"/>
    <property type="match status" value="1"/>
</dbReference>
<dbReference type="EMBL" id="JBFDAA010000007">
    <property type="protein sequence ID" value="KAL1131183.1"/>
    <property type="molecule type" value="Genomic_DNA"/>
</dbReference>
<name>A0ABD0Z519_9HEMI</name>
<evidence type="ECO:0000256" key="6">
    <source>
        <dbReference type="ARBA" id="ARBA00022801"/>
    </source>
</evidence>
<dbReference type="AlphaFoldDB" id="A0ABD0Z519"/>
<dbReference type="EC" id="2.7.7.49" evidence="1"/>
<dbReference type="InterPro" id="IPR041373">
    <property type="entry name" value="RT_RNaseH"/>
</dbReference>
<evidence type="ECO:0000256" key="5">
    <source>
        <dbReference type="ARBA" id="ARBA00022759"/>
    </source>
</evidence>
<dbReference type="Proteomes" id="UP001558652">
    <property type="component" value="Unassembled WGS sequence"/>
</dbReference>
<evidence type="ECO:0000256" key="3">
    <source>
        <dbReference type="ARBA" id="ARBA00022695"/>
    </source>
</evidence>
<evidence type="ECO:0000259" key="9">
    <source>
        <dbReference type="Pfam" id="PF17921"/>
    </source>
</evidence>
<evidence type="ECO:0000313" key="10">
    <source>
        <dbReference type="EMBL" id="KAL1131183.1"/>
    </source>
</evidence>
<dbReference type="PANTHER" id="PTHR37984:SF5">
    <property type="entry name" value="PROTEIN NYNRIN-LIKE"/>
    <property type="match status" value="1"/>
</dbReference>
<evidence type="ECO:0000256" key="2">
    <source>
        <dbReference type="ARBA" id="ARBA00022679"/>
    </source>
</evidence>
<evidence type="ECO:0000256" key="7">
    <source>
        <dbReference type="ARBA" id="ARBA00022918"/>
    </source>
</evidence>
<keyword evidence="5" id="KW-0255">Endonuclease</keyword>
<evidence type="ECO:0000259" key="8">
    <source>
        <dbReference type="Pfam" id="PF17917"/>
    </source>
</evidence>
<keyword evidence="6" id="KW-0378">Hydrolase</keyword>
<dbReference type="InterPro" id="IPR041588">
    <property type="entry name" value="Integrase_H2C2"/>
</dbReference>
<dbReference type="Gene3D" id="1.10.340.70">
    <property type="match status" value="1"/>
</dbReference>
<accession>A0ABD0Z519</accession>
<dbReference type="GO" id="GO:0016787">
    <property type="term" value="F:hydrolase activity"/>
    <property type="evidence" value="ECO:0007669"/>
    <property type="project" value="UniProtKB-KW"/>
</dbReference>
<sequence length="384" mass="43580">MSMHGLRRRKSMQQIVSRMRRLQWEIENEHSAYTKLTKCHNIANDLFCEKLLTADEGSGLENTVQDVPEDQNLTKARDSRLNPKVSPAPLVGAEMLNATWGLPSVLLDEKGSSLGAPGYVLLVSTVDGAFRIITDHAALKWLNNLKNPMGQLARWGLKLQEYPFEVVHRAGRLHAAPDALSRDTAETSFYIGVEGTKLEGWYREMIEKVEAKPIEYPQWKVEGGALWTRVAWKDDNPCNLVVPKEKRAEVMRENHDAPTVAHLGNFKTRCRILERYNWPGMRTDIAKYVVKCPICLETKPDGNTVKGLMGKQDIGFALRTAVNESTGYAPNFLNFGRQLKTSAAEYRKDRTGEPIDDTRDNLVTRLKELEANRMEALENQKYRI</sequence>
<feature type="domain" description="Reverse transcriptase RNase H-like" evidence="8">
    <location>
        <begin position="129"/>
        <end position="162"/>
    </location>
</feature>
<evidence type="ECO:0000313" key="11">
    <source>
        <dbReference type="Proteomes" id="UP001558652"/>
    </source>
</evidence>
<gene>
    <name evidence="10" type="ORF">AAG570_012419</name>
</gene>
<keyword evidence="2" id="KW-0808">Transferase</keyword>
<keyword evidence="11" id="KW-1185">Reference proteome</keyword>
<dbReference type="GO" id="GO:0004519">
    <property type="term" value="F:endonuclease activity"/>
    <property type="evidence" value="ECO:0007669"/>
    <property type="project" value="UniProtKB-KW"/>
</dbReference>
<evidence type="ECO:0000256" key="4">
    <source>
        <dbReference type="ARBA" id="ARBA00022722"/>
    </source>
</evidence>
<proteinExistence type="predicted"/>
<dbReference type="PANTHER" id="PTHR37984">
    <property type="entry name" value="PROTEIN CBG26694"/>
    <property type="match status" value="1"/>
</dbReference>
<reference evidence="10 11" key="1">
    <citation type="submission" date="2024-07" db="EMBL/GenBank/DDBJ databases">
        <title>Chromosome-level genome assembly of the water stick insect Ranatra chinensis (Heteroptera: Nepidae).</title>
        <authorList>
            <person name="Liu X."/>
        </authorList>
    </citation>
    <scope>NUCLEOTIDE SEQUENCE [LARGE SCALE GENOMIC DNA]</scope>
    <source>
        <strain evidence="10">Cailab_2021Rc</strain>
        <tissue evidence="10">Muscle</tissue>
    </source>
</reference>
<feature type="domain" description="Integrase zinc-binding" evidence="9">
    <location>
        <begin position="242"/>
        <end position="300"/>
    </location>
</feature>